<dbReference type="EMBL" id="JACJLL010000137">
    <property type="protein sequence ID" value="MBM6820624.1"/>
    <property type="molecule type" value="Genomic_DNA"/>
</dbReference>
<dbReference type="RefSeq" id="WP_142975545.1">
    <property type="nucleotide sequence ID" value="NZ_JACJLL010000137.1"/>
</dbReference>
<evidence type="ECO:0000313" key="2">
    <source>
        <dbReference type="Proteomes" id="UP000767334"/>
    </source>
</evidence>
<name>A0ABS2FJE9_9CLOT</name>
<proteinExistence type="predicted"/>
<reference evidence="1 2" key="1">
    <citation type="journal article" date="2021" name="Sci. Rep.">
        <title>The distribution of antibiotic resistance genes in chicken gut microbiota commensals.</title>
        <authorList>
            <person name="Juricova H."/>
            <person name="Matiasovicova J."/>
            <person name="Kubasova T."/>
            <person name="Cejkova D."/>
            <person name="Rychlik I."/>
        </authorList>
    </citation>
    <scope>NUCLEOTIDE SEQUENCE [LARGE SCALE GENOMIC DNA]</scope>
    <source>
        <strain evidence="1 2">An435</strain>
    </source>
</reference>
<comment type="caution">
    <text evidence="1">The sequence shown here is derived from an EMBL/GenBank/DDBJ whole genome shotgun (WGS) entry which is preliminary data.</text>
</comment>
<sequence length="91" mass="10937">MSITLSIKDDLILDERLKAKEIYLFLHLVRLCNEDGIINLSLVELMKETRLTNKRKLIEYIGNLESYEYLERLESVDRKSVFKLNRFTYHK</sequence>
<keyword evidence="2" id="KW-1185">Reference proteome</keyword>
<accession>A0ABS2FJE9</accession>
<gene>
    <name evidence="1" type="ORF">H6A19_15010</name>
</gene>
<evidence type="ECO:0000313" key="1">
    <source>
        <dbReference type="EMBL" id="MBM6820624.1"/>
    </source>
</evidence>
<organism evidence="1 2">
    <name type="scientific">Clostridium saudiense</name>
    <dbReference type="NCBI Taxonomy" id="1414720"/>
    <lineage>
        <taxon>Bacteria</taxon>
        <taxon>Bacillati</taxon>
        <taxon>Bacillota</taxon>
        <taxon>Clostridia</taxon>
        <taxon>Eubacteriales</taxon>
        <taxon>Clostridiaceae</taxon>
        <taxon>Clostridium</taxon>
    </lineage>
</organism>
<protein>
    <submittedName>
        <fullName evidence="1">Uncharacterized protein</fullName>
    </submittedName>
</protein>
<dbReference type="Proteomes" id="UP000767334">
    <property type="component" value="Unassembled WGS sequence"/>
</dbReference>